<feature type="DNA-binding region" description="H-T-H motif" evidence="4">
    <location>
        <begin position="29"/>
        <end position="48"/>
    </location>
</feature>
<keyword evidence="3" id="KW-0804">Transcription</keyword>
<dbReference type="SUPFAM" id="SSF48498">
    <property type="entry name" value="Tetracyclin repressor-like, C-terminal domain"/>
    <property type="match status" value="1"/>
</dbReference>
<name>A0ABY6J4W5_9BACT</name>
<reference evidence="6" key="1">
    <citation type="submission" date="2022-10" db="EMBL/GenBank/DDBJ databases">
        <title>Chitinophaga sp. nov., isolated from soil.</title>
        <authorList>
            <person name="Jeon C.O."/>
        </authorList>
    </citation>
    <scope>NUCLEOTIDE SEQUENCE</scope>
    <source>
        <strain evidence="6">R8</strain>
    </source>
</reference>
<dbReference type="PANTHER" id="PTHR47506">
    <property type="entry name" value="TRANSCRIPTIONAL REGULATORY PROTEIN"/>
    <property type="match status" value="1"/>
</dbReference>
<sequence>MVRTKKFDEDAVLDKAVDLFRRQGYQGTTPRELTEQLGISRSSLYDTYGDKRSLFIKVMKRYKRNRANQLKSVQQRSVNALQSIRTIFQMTVDECFVDADPKGCFLVNAIIELAPRETELINLVSDCMKDHEDVLYQLIRQGIADRQIKRIAHPKAAARYLVNALYGISISVKAGADRKLCSEIIRNTLSPIEP</sequence>
<evidence type="ECO:0000256" key="3">
    <source>
        <dbReference type="ARBA" id="ARBA00023163"/>
    </source>
</evidence>
<dbReference type="Pfam" id="PF16925">
    <property type="entry name" value="TetR_C_13"/>
    <property type="match status" value="1"/>
</dbReference>
<evidence type="ECO:0000256" key="2">
    <source>
        <dbReference type="ARBA" id="ARBA00023125"/>
    </source>
</evidence>
<dbReference type="Pfam" id="PF00440">
    <property type="entry name" value="TetR_N"/>
    <property type="match status" value="1"/>
</dbReference>
<dbReference type="Gene3D" id="1.10.10.60">
    <property type="entry name" value="Homeodomain-like"/>
    <property type="match status" value="1"/>
</dbReference>
<dbReference type="PANTHER" id="PTHR47506:SF1">
    <property type="entry name" value="HTH-TYPE TRANSCRIPTIONAL REGULATOR YJDC"/>
    <property type="match status" value="1"/>
</dbReference>
<dbReference type="RefSeq" id="WP_244840022.1">
    <property type="nucleotide sequence ID" value="NZ_CP107006.1"/>
</dbReference>
<accession>A0ABY6J4W5</accession>
<proteinExistence type="predicted"/>
<evidence type="ECO:0000259" key="5">
    <source>
        <dbReference type="PROSITE" id="PS50977"/>
    </source>
</evidence>
<keyword evidence="1" id="KW-0805">Transcription regulation</keyword>
<dbReference type="InterPro" id="IPR001647">
    <property type="entry name" value="HTH_TetR"/>
</dbReference>
<evidence type="ECO:0000256" key="1">
    <source>
        <dbReference type="ARBA" id="ARBA00023015"/>
    </source>
</evidence>
<organism evidence="6 7">
    <name type="scientific">Chitinophaga horti</name>
    <dbReference type="NCBI Taxonomy" id="2920382"/>
    <lineage>
        <taxon>Bacteria</taxon>
        <taxon>Pseudomonadati</taxon>
        <taxon>Bacteroidota</taxon>
        <taxon>Chitinophagia</taxon>
        <taxon>Chitinophagales</taxon>
        <taxon>Chitinophagaceae</taxon>
        <taxon>Chitinophaga</taxon>
    </lineage>
</organism>
<evidence type="ECO:0000313" key="6">
    <source>
        <dbReference type="EMBL" id="UYQ94662.1"/>
    </source>
</evidence>
<keyword evidence="7" id="KW-1185">Reference proteome</keyword>
<dbReference type="InterPro" id="IPR009057">
    <property type="entry name" value="Homeodomain-like_sf"/>
</dbReference>
<feature type="domain" description="HTH tetR-type" evidence="5">
    <location>
        <begin position="6"/>
        <end position="66"/>
    </location>
</feature>
<dbReference type="PROSITE" id="PS50977">
    <property type="entry name" value="HTH_TETR_2"/>
    <property type="match status" value="1"/>
</dbReference>
<keyword evidence="2 4" id="KW-0238">DNA-binding</keyword>
<evidence type="ECO:0000313" key="7">
    <source>
        <dbReference type="Proteomes" id="UP001162741"/>
    </source>
</evidence>
<dbReference type="InterPro" id="IPR011075">
    <property type="entry name" value="TetR_C"/>
</dbReference>
<dbReference type="InterPro" id="IPR036271">
    <property type="entry name" value="Tet_transcr_reg_TetR-rel_C_sf"/>
</dbReference>
<protein>
    <submittedName>
        <fullName evidence="6">TetR/AcrR family transcriptional regulator</fullName>
    </submittedName>
</protein>
<dbReference type="SUPFAM" id="SSF46689">
    <property type="entry name" value="Homeodomain-like"/>
    <property type="match status" value="1"/>
</dbReference>
<dbReference type="EMBL" id="CP107006">
    <property type="protein sequence ID" value="UYQ94662.1"/>
    <property type="molecule type" value="Genomic_DNA"/>
</dbReference>
<gene>
    <name evidence="6" type="ORF">MKQ68_06105</name>
</gene>
<dbReference type="Proteomes" id="UP001162741">
    <property type="component" value="Chromosome"/>
</dbReference>
<dbReference type="PRINTS" id="PR00455">
    <property type="entry name" value="HTHTETR"/>
</dbReference>
<dbReference type="Gene3D" id="1.10.357.10">
    <property type="entry name" value="Tetracycline Repressor, domain 2"/>
    <property type="match status" value="1"/>
</dbReference>
<evidence type="ECO:0000256" key="4">
    <source>
        <dbReference type="PROSITE-ProRule" id="PRU00335"/>
    </source>
</evidence>